<dbReference type="InterPro" id="IPR029061">
    <property type="entry name" value="THDP-binding"/>
</dbReference>
<dbReference type="Pfam" id="PF00205">
    <property type="entry name" value="TPP_enzyme_M"/>
    <property type="match status" value="1"/>
</dbReference>
<keyword evidence="8" id="KW-0028">Amino-acid biosynthesis</keyword>
<dbReference type="InterPro" id="IPR012000">
    <property type="entry name" value="Thiamin_PyroP_enz_cen_dom"/>
</dbReference>
<dbReference type="GO" id="GO:0003984">
    <property type="term" value="F:acetolactate synthase activity"/>
    <property type="evidence" value="ECO:0007669"/>
    <property type="project" value="UniProtKB-EC"/>
</dbReference>
<dbReference type="Pfam" id="PF02775">
    <property type="entry name" value="TPP_enzyme_C"/>
    <property type="match status" value="1"/>
</dbReference>
<evidence type="ECO:0000256" key="1">
    <source>
        <dbReference type="ARBA" id="ARBA00004974"/>
    </source>
</evidence>
<accession>K6W6W3</accession>
<protein>
    <recommendedName>
        <fullName evidence="4">acetolactate synthase</fullName>
        <ecNumber evidence="4">2.2.1.6</ecNumber>
    </recommendedName>
</protein>
<organism evidence="14 15">
    <name type="scientific">Gordonia rhizosphera NBRC 16068</name>
    <dbReference type="NCBI Taxonomy" id="1108045"/>
    <lineage>
        <taxon>Bacteria</taxon>
        <taxon>Bacillati</taxon>
        <taxon>Actinomycetota</taxon>
        <taxon>Actinomycetes</taxon>
        <taxon>Mycobacteriales</taxon>
        <taxon>Gordoniaceae</taxon>
        <taxon>Gordonia</taxon>
    </lineage>
</organism>
<evidence type="ECO:0000256" key="5">
    <source>
        <dbReference type="ARBA" id="ARBA00022630"/>
    </source>
</evidence>
<dbReference type="EMBL" id="BAHC01000062">
    <property type="protein sequence ID" value="GAB89466.1"/>
    <property type="molecule type" value="Genomic_DNA"/>
</dbReference>
<evidence type="ECO:0000256" key="6">
    <source>
        <dbReference type="ARBA" id="ARBA00022827"/>
    </source>
</evidence>
<evidence type="ECO:0000259" key="12">
    <source>
        <dbReference type="Pfam" id="PF02775"/>
    </source>
</evidence>
<dbReference type="GO" id="GO:0009097">
    <property type="term" value="P:isoleucine biosynthetic process"/>
    <property type="evidence" value="ECO:0007669"/>
    <property type="project" value="UniProtKB-UniPathway"/>
</dbReference>
<keyword evidence="5" id="KW-0285">Flavoprotein</keyword>
<dbReference type="InterPro" id="IPR011766">
    <property type="entry name" value="TPP_enzyme_TPP-bd"/>
</dbReference>
<evidence type="ECO:0000256" key="4">
    <source>
        <dbReference type="ARBA" id="ARBA00013145"/>
    </source>
</evidence>
<dbReference type="CDD" id="cd07035">
    <property type="entry name" value="TPP_PYR_POX_like"/>
    <property type="match status" value="1"/>
</dbReference>
<dbReference type="GO" id="GO:0050660">
    <property type="term" value="F:flavin adenine dinucleotide binding"/>
    <property type="evidence" value="ECO:0007669"/>
    <property type="project" value="TreeGrafter"/>
</dbReference>
<dbReference type="EC" id="2.2.1.6" evidence="4"/>
<dbReference type="PANTHER" id="PTHR18968">
    <property type="entry name" value="THIAMINE PYROPHOSPHATE ENZYMES"/>
    <property type="match status" value="1"/>
</dbReference>
<dbReference type="Proteomes" id="UP000008363">
    <property type="component" value="Unassembled WGS sequence"/>
</dbReference>
<dbReference type="InterPro" id="IPR029035">
    <property type="entry name" value="DHS-like_NAD/FAD-binding_dom"/>
</dbReference>
<reference evidence="14 15" key="1">
    <citation type="submission" date="2012-08" db="EMBL/GenBank/DDBJ databases">
        <title>Whole genome shotgun sequence of Gordonia rhizosphera NBRC 16068.</title>
        <authorList>
            <person name="Takarada H."/>
            <person name="Isaki S."/>
            <person name="Hosoyama A."/>
            <person name="Tsuchikane K."/>
            <person name="Katsumata H."/>
            <person name="Baba S."/>
            <person name="Ohji S."/>
            <person name="Yamazaki S."/>
            <person name="Fujita N."/>
        </authorList>
    </citation>
    <scope>NUCLEOTIDE SEQUENCE [LARGE SCALE GENOMIC DNA]</scope>
    <source>
        <strain evidence="14 15">NBRC 16068</strain>
    </source>
</reference>
<evidence type="ECO:0000256" key="9">
    <source>
        <dbReference type="ARBA" id="ARBA00048670"/>
    </source>
</evidence>
<dbReference type="InterPro" id="IPR045229">
    <property type="entry name" value="TPP_enz"/>
</dbReference>
<dbReference type="GO" id="GO:0000287">
    <property type="term" value="F:magnesium ion binding"/>
    <property type="evidence" value="ECO:0007669"/>
    <property type="project" value="InterPro"/>
</dbReference>
<evidence type="ECO:0000256" key="8">
    <source>
        <dbReference type="ARBA" id="ARBA00023304"/>
    </source>
</evidence>
<dbReference type="InterPro" id="IPR012001">
    <property type="entry name" value="Thiamin_PyroP_enz_TPP-bd_dom"/>
</dbReference>
<dbReference type="UniPathway" id="UPA00049">
    <property type="reaction ID" value="UER00059"/>
</dbReference>
<dbReference type="Pfam" id="PF02776">
    <property type="entry name" value="TPP_enzyme_N"/>
    <property type="match status" value="1"/>
</dbReference>
<dbReference type="CDD" id="cd00568">
    <property type="entry name" value="TPP_enzymes"/>
    <property type="match status" value="1"/>
</dbReference>
<evidence type="ECO:0000259" key="13">
    <source>
        <dbReference type="Pfam" id="PF02776"/>
    </source>
</evidence>
<evidence type="ECO:0000256" key="2">
    <source>
        <dbReference type="ARBA" id="ARBA00005025"/>
    </source>
</evidence>
<evidence type="ECO:0000256" key="3">
    <source>
        <dbReference type="ARBA" id="ARBA00007812"/>
    </source>
</evidence>
<dbReference type="SUPFAM" id="SSF52518">
    <property type="entry name" value="Thiamin diphosphate-binding fold (THDP-binding)"/>
    <property type="match status" value="2"/>
</dbReference>
<sequence length="557" mass="57137">MTAMKSTAWHLMQVLHARGVRTVFGVHGANIEDMYAAAHAVGVTAVVAKHEFAAGAMADGITRLTGRPGVVMTTSGGGAMNVVPALAEAYDSRVPVLALIGSAPTTLAGQGAFQDMLNPPDTIDLVGLLAAVTGSCSVIAASESAPGALATAFATLDRGLPAALVIPKNIQAEPMSPVAVIHHEGNSPVDESVDVRLEALAERIAAAATTPGRVCLWVGEEASWQRLGPAIAGLADLIGASVVASPGGRDVMAAETGFAGLTGVMGHPSAADAVRAAHVCVAVGCRMSITDRAGLDDALHSTDVTYIGSHRARFSGCAEIIGDDVARSVRMLAKFVAARLDTAVGRPATPLRYLPASPPAPGFQGLGAVIETIGAQLPSPCAVFADAGNVGAAALHHLPFSPMQRFVVALGMGGMGYGIAAGVGNAVRCAAEGDPTRTVVIAGDGAFYMHGMEIHTAVEHSAPLTLIILNNDAHGMCVTREHLYFPDTPTVNRFRPAALADGLDAMFPDLVVRHAGSVDDIETCCAELFSDTGPNCLVIDVDPEEVPPFAPFLEGLR</sequence>
<evidence type="ECO:0000259" key="11">
    <source>
        <dbReference type="Pfam" id="PF00205"/>
    </source>
</evidence>
<comment type="similarity">
    <text evidence="3 10">Belongs to the TPP enzyme family.</text>
</comment>
<dbReference type="UniPathway" id="UPA00047">
    <property type="reaction ID" value="UER00055"/>
</dbReference>
<evidence type="ECO:0000313" key="14">
    <source>
        <dbReference type="EMBL" id="GAB89466.1"/>
    </source>
</evidence>
<proteinExistence type="inferred from homology"/>
<feature type="domain" description="Thiamine pyrophosphate enzyme N-terminal TPP-binding" evidence="13">
    <location>
        <begin position="10"/>
        <end position="117"/>
    </location>
</feature>
<keyword evidence="6" id="KW-0274">FAD</keyword>
<gene>
    <name evidence="14" type="ORF">GORHZ_062_00410</name>
</gene>
<keyword evidence="8" id="KW-0100">Branched-chain amino acid biosynthesis</keyword>
<evidence type="ECO:0000313" key="15">
    <source>
        <dbReference type="Proteomes" id="UP000008363"/>
    </source>
</evidence>
<dbReference type="Gene3D" id="3.40.50.970">
    <property type="match status" value="2"/>
</dbReference>
<evidence type="ECO:0000256" key="7">
    <source>
        <dbReference type="ARBA" id="ARBA00023052"/>
    </source>
</evidence>
<comment type="pathway">
    <text evidence="1">Amino-acid biosynthesis; L-isoleucine biosynthesis; L-isoleucine from 2-oxobutanoate: step 1/4.</text>
</comment>
<dbReference type="Gene3D" id="3.40.50.1220">
    <property type="entry name" value="TPP-binding domain"/>
    <property type="match status" value="1"/>
</dbReference>
<comment type="catalytic activity">
    <reaction evidence="9">
        <text>2 pyruvate + H(+) = (2S)-2-acetolactate + CO2</text>
        <dbReference type="Rhea" id="RHEA:25249"/>
        <dbReference type="ChEBI" id="CHEBI:15361"/>
        <dbReference type="ChEBI" id="CHEBI:15378"/>
        <dbReference type="ChEBI" id="CHEBI:16526"/>
        <dbReference type="ChEBI" id="CHEBI:58476"/>
        <dbReference type="EC" id="2.2.1.6"/>
    </reaction>
</comment>
<dbReference type="GO" id="GO:0030976">
    <property type="term" value="F:thiamine pyrophosphate binding"/>
    <property type="evidence" value="ECO:0007669"/>
    <property type="project" value="InterPro"/>
</dbReference>
<dbReference type="OrthoDB" id="2254214at2"/>
<dbReference type="RefSeq" id="WP_006331501.1">
    <property type="nucleotide sequence ID" value="NZ_BAHC01000062.1"/>
</dbReference>
<dbReference type="SUPFAM" id="SSF52467">
    <property type="entry name" value="DHS-like NAD/FAD-binding domain"/>
    <property type="match status" value="1"/>
</dbReference>
<dbReference type="AlphaFoldDB" id="K6W6W3"/>
<feature type="domain" description="Thiamine pyrophosphate enzyme TPP-binding" evidence="12">
    <location>
        <begin position="386"/>
        <end position="534"/>
    </location>
</feature>
<dbReference type="eggNOG" id="COG0028">
    <property type="taxonomic scope" value="Bacteria"/>
</dbReference>
<dbReference type="STRING" id="1108045.GORHZ_062_00410"/>
<name>K6W6W3_9ACTN</name>
<dbReference type="PANTHER" id="PTHR18968:SF13">
    <property type="entry name" value="ACETOLACTATE SYNTHASE CATALYTIC SUBUNIT, MITOCHONDRIAL"/>
    <property type="match status" value="1"/>
</dbReference>
<comment type="pathway">
    <text evidence="2">Amino-acid biosynthesis; L-valine biosynthesis; L-valine from pyruvate: step 1/4.</text>
</comment>
<dbReference type="GO" id="GO:0005948">
    <property type="term" value="C:acetolactate synthase complex"/>
    <property type="evidence" value="ECO:0007669"/>
    <property type="project" value="TreeGrafter"/>
</dbReference>
<feature type="domain" description="Thiamine pyrophosphate enzyme central" evidence="11">
    <location>
        <begin position="198"/>
        <end position="297"/>
    </location>
</feature>
<keyword evidence="7 10" id="KW-0786">Thiamine pyrophosphate</keyword>
<dbReference type="GO" id="GO:0009099">
    <property type="term" value="P:L-valine biosynthetic process"/>
    <property type="evidence" value="ECO:0007669"/>
    <property type="project" value="UniProtKB-UniPathway"/>
</dbReference>
<keyword evidence="15" id="KW-1185">Reference proteome</keyword>
<evidence type="ECO:0000256" key="10">
    <source>
        <dbReference type="RuleBase" id="RU362132"/>
    </source>
</evidence>
<comment type="caution">
    <text evidence="14">The sequence shown here is derived from an EMBL/GenBank/DDBJ whole genome shotgun (WGS) entry which is preliminary data.</text>
</comment>